<dbReference type="Pfam" id="PF09851">
    <property type="entry name" value="SHOCT"/>
    <property type="match status" value="1"/>
</dbReference>
<dbReference type="InterPro" id="IPR018649">
    <property type="entry name" value="SHOCT"/>
</dbReference>
<comment type="caution">
    <text evidence="4">The sequence shown here is derived from an EMBL/GenBank/DDBJ whole genome shotgun (WGS) entry which is preliminary data.</text>
</comment>
<evidence type="ECO:0000313" key="4">
    <source>
        <dbReference type="EMBL" id="MEE2041064.1"/>
    </source>
</evidence>
<feature type="domain" description="SHOCT" evidence="2">
    <location>
        <begin position="325"/>
        <end position="352"/>
    </location>
</feature>
<proteinExistence type="predicted"/>
<feature type="domain" description="DUF4429" evidence="3">
    <location>
        <begin position="11"/>
        <end position="106"/>
    </location>
</feature>
<sequence>MDELRGDQAEWRFDGESIAITYETKGWFKSPLLKLLGGLDVPVAAVEGVDFRPGAARKGGWVMNLRLRERMDPYAAVGAMLDDRAQPFRLTGPASTELVAEYLVDQMRFAAEQAGPPDGATPTGLVPPLPLHVRTFEGTAHLDSDRLSLMWGGEASGYKKKQKRREYDLADITGVEWSPLDDWGRGFVRIRTSPGAEEAGAKPRNDLDVLRAGEDGNEIHQVFLLAATVTAHVWAGAAADRLALGSGQAADGRRQPSDGQAWWRGTARGALDAVRRPGSPLSLLVGGNAGDGPDGAEDAPAGAGERRTAATGSEAGPADTAWIFEQIERLGELHAKGILTDEEFAAKKAELLGRI</sequence>
<keyword evidence="5" id="KW-1185">Reference proteome</keyword>
<evidence type="ECO:0000259" key="3">
    <source>
        <dbReference type="Pfam" id="PF14472"/>
    </source>
</evidence>
<dbReference type="EMBL" id="JAUZMY010000040">
    <property type="protein sequence ID" value="MEE2041064.1"/>
    <property type="molecule type" value="Genomic_DNA"/>
</dbReference>
<reference evidence="4 5" key="1">
    <citation type="submission" date="2023-08" db="EMBL/GenBank/DDBJ databases">
        <authorList>
            <person name="Girao M."/>
            <person name="Carvalho M.F."/>
        </authorList>
    </citation>
    <scope>NUCLEOTIDE SEQUENCE [LARGE SCALE GENOMIC DNA]</scope>
    <source>
        <strain evidence="4 5">CT-R113</strain>
    </source>
</reference>
<feature type="region of interest" description="Disordered" evidence="1">
    <location>
        <begin position="284"/>
        <end position="316"/>
    </location>
</feature>
<dbReference type="InterPro" id="IPR027860">
    <property type="entry name" value="DUF4429"/>
</dbReference>
<name>A0ABU7KFP8_9ACTN</name>
<evidence type="ECO:0000259" key="2">
    <source>
        <dbReference type="Pfam" id="PF09851"/>
    </source>
</evidence>
<dbReference type="Pfam" id="PF14472">
    <property type="entry name" value="DUF4429"/>
    <property type="match status" value="2"/>
</dbReference>
<evidence type="ECO:0000313" key="5">
    <source>
        <dbReference type="Proteomes" id="UP001356095"/>
    </source>
</evidence>
<organism evidence="4 5">
    <name type="scientific">Nocardiopsis codii</name>
    <dbReference type="NCBI Taxonomy" id="3065942"/>
    <lineage>
        <taxon>Bacteria</taxon>
        <taxon>Bacillati</taxon>
        <taxon>Actinomycetota</taxon>
        <taxon>Actinomycetes</taxon>
        <taxon>Streptosporangiales</taxon>
        <taxon>Nocardiopsidaceae</taxon>
        <taxon>Nocardiopsis</taxon>
    </lineage>
</organism>
<protein>
    <submittedName>
        <fullName evidence="4">DUF4429 domain-containing protein</fullName>
    </submittedName>
</protein>
<evidence type="ECO:0000256" key="1">
    <source>
        <dbReference type="SAM" id="MobiDB-lite"/>
    </source>
</evidence>
<accession>A0ABU7KFP8</accession>
<feature type="domain" description="DUF4429" evidence="3">
    <location>
        <begin position="141"/>
        <end position="229"/>
    </location>
</feature>
<dbReference type="Proteomes" id="UP001356095">
    <property type="component" value="Unassembled WGS sequence"/>
</dbReference>
<gene>
    <name evidence="4" type="ORF">Q8791_27960</name>
</gene>
<dbReference type="RefSeq" id="WP_330094825.1">
    <property type="nucleotide sequence ID" value="NZ_JAUZMY010000040.1"/>
</dbReference>